<dbReference type="Proteomes" id="UP000481360">
    <property type="component" value="Unassembled WGS sequence"/>
</dbReference>
<dbReference type="EMBL" id="JAAMPJ010000016">
    <property type="protein sequence ID" value="NGY65426.1"/>
    <property type="molecule type" value="Genomic_DNA"/>
</dbReference>
<gene>
    <name evidence="2" type="ORF">G7043_41695</name>
</gene>
<dbReference type="RefSeq" id="WP_166054254.1">
    <property type="nucleotide sequence ID" value="NZ_JAAMPJ010000016.1"/>
</dbReference>
<keyword evidence="2" id="KW-0675">Receptor</keyword>
<reference evidence="2 3" key="1">
    <citation type="submission" date="2020-03" db="EMBL/GenBank/DDBJ databases">
        <title>Isolation and identification of active actinomycetes.</title>
        <authorList>
            <person name="Sun X."/>
        </authorList>
    </citation>
    <scope>NUCLEOTIDE SEQUENCE [LARGE SCALE GENOMIC DNA]</scope>
    <source>
        <strain evidence="2 3">NEAU-D13</strain>
    </source>
</reference>
<feature type="domain" description="TIR" evidence="1">
    <location>
        <begin position="3"/>
        <end position="108"/>
    </location>
</feature>
<dbReference type="InterPro" id="IPR035897">
    <property type="entry name" value="Toll_tir_struct_dom_sf"/>
</dbReference>
<organism evidence="2 3">
    <name type="scientific">Lentzea alba</name>
    <dbReference type="NCBI Taxonomy" id="2714351"/>
    <lineage>
        <taxon>Bacteria</taxon>
        <taxon>Bacillati</taxon>
        <taxon>Actinomycetota</taxon>
        <taxon>Actinomycetes</taxon>
        <taxon>Pseudonocardiales</taxon>
        <taxon>Pseudonocardiaceae</taxon>
        <taxon>Lentzea</taxon>
    </lineage>
</organism>
<sequence>MAIFVSYSSSDGGPAASVVVEALRARGFDVLWDGDLTIIHPLSIPAWMETAVRDRTVLVIVSDDYLKALLSNDFVERRGVRYEAGLVRHKIYHHGGAHGCAVLPVVPPEIDANALPSVLQQLVIHRFDPSTRNGEEDLVRSLGALEVGNGGGAMYSESEGIHQTRMMLAGLEACPPSSAQAYRLAHDLVRHGEGDLELARAFDSVVGVAKAHGDVRLVSRLSEVCLKTLSSTLPLKGEGALKAKILISGQAWHLLREHRFSQAASVAEEGTQIAKKYRDLYTAARGQRAHARVFLHMAAEALPYDREFYLRNCEHLVILATTLFRSICGPTSEEVGVCASLDAEKRLLRYEMTRERSELTAAWDRAQLAEGLLTPGTEPYQWLTVLQARLSLAARRYNEGKELVTEVIATADFPEVVARSRQVRADLLLATRDKAEALQDLLDAEKQFRELGCDYAAATCWWTVAKTDSTKLVSFRLSTADVLRLEDLAPDPRDRRLAVLEHEHRSAKRLGRRSAPDWACLVDRVQHE</sequence>
<keyword evidence="3" id="KW-1185">Reference proteome</keyword>
<dbReference type="InterPro" id="IPR000157">
    <property type="entry name" value="TIR_dom"/>
</dbReference>
<dbReference type="GO" id="GO:0007165">
    <property type="term" value="P:signal transduction"/>
    <property type="evidence" value="ECO:0007669"/>
    <property type="project" value="InterPro"/>
</dbReference>
<comment type="caution">
    <text evidence="2">The sequence shown here is derived from an EMBL/GenBank/DDBJ whole genome shotgun (WGS) entry which is preliminary data.</text>
</comment>
<accession>A0A7C9RYX8</accession>
<dbReference type="Pfam" id="PF13676">
    <property type="entry name" value="TIR_2"/>
    <property type="match status" value="1"/>
</dbReference>
<evidence type="ECO:0000313" key="3">
    <source>
        <dbReference type="Proteomes" id="UP000481360"/>
    </source>
</evidence>
<dbReference type="AlphaFoldDB" id="A0A7C9RYX8"/>
<dbReference type="Gene3D" id="3.40.50.10140">
    <property type="entry name" value="Toll/interleukin-1 receptor homology (TIR) domain"/>
    <property type="match status" value="1"/>
</dbReference>
<name>A0A7C9RYX8_9PSEU</name>
<dbReference type="SUPFAM" id="SSF52200">
    <property type="entry name" value="Toll/Interleukin receptor TIR domain"/>
    <property type="match status" value="1"/>
</dbReference>
<proteinExistence type="predicted"/>
<evidence type="ECO:0000313" key="2">
    <source>
        <dbReference type="EMBL" id="NGY65426.1"/>
    </source>
</evidence>
<protein>
    <submittedName>
        <fullName evidence="2">Toll/interleukin-1 receptor domain-containing protein</fullName>
    </submittedName>
</protein>
<evidence type="ECO:0000259" key="1">
    <source>
        <dbReference type="Pfam" id="PF13676"/>
    </source>
</evidence>